<gene>
    <name evidence="3" type="ORF">H8S37_15110</name>
</gene>
<dbReference type="InterPro" id="IPR004482">
    <property type="entry name" value="Mg_chelat-rel"/>
</dbReference>
<evidence type="ECO:0000256" key="1">
    <source>
        <dbReference type="ARBA" id="ARBA00006354"/>
    </source>
</evidence>
<dbReference type="AlphaFoldDB" id="A0A923LL13"/>
<dbReference type="InterPro" id="IPR045006">
    <property type="entry name" value="CHLI-like"/>
</dbReference>
<dbReference type="InterPro" id="IPR020568">
    <property type="entry name" value="Ribosomal_Su5_D2-typ_SF"/>
</dbReference>
<name>A0A923LL13_9FIRM</name>
<protein>
    <submittedName>
        <fullName evidence="3">YifB family Mg chelatase-like AAA ATPase</fullName>
    </submittedName>
</protein>
<dbReference type="RefSeq" id="WP_186876904.1">
    <property type="nucleotide sequence ID" value="NZ_JACOPF010000004.1"/>
</dbReference>
<feature type="domain" description="AAA+ ATPase" evidence="2">
    <location>
        <begin position="214"/>
        <end position="396"/>
    </location>
</feature>
<dbReference type="GO" id="GO:0005524">
    <property type="term" value="F:ATP binding"/>
    <property type="evidence" value="ECO:0007669"/>
    <property type="project" value="InterPro"/>
</dbReference>
<dbReference type="SUPFAM" id="SSF52540">
    <property type="entry name" value="P-loop containing nucleoside triphosphate hydrolases"/>
    <property type="match status" value="1"/>
</dbReference>
<accession>A0A923LL13</accession>
<dbReference type="SMART" id="SM00382">
    <property type="entry name" value="AAA"/>
    <property type="match status" value="1"/>
</dbReference>
<keyword evidence="4" id="KW-1185">Reference proteome</keyword>
<dbReference type="Gene3D" id="3.40.50.300">
    <property type="entry name" value="P-loop containing nucleotide triphosphate hydrolases"/>
    <property type="match status" value="1"/>
</dbReference>
<dbReference type="Gene3D" id="3.30.230.10">
    <property type="match status" value="1"/>
</dbReference>
<proteinExistence type="inferred from homology"/>
<dbReference type="InterPro" id="IPR003593">
    <property type="entry name" value="AAA+_ATPase"/>
</dbReference>
<dbReference type="InterPro" id="IPR000523">
    <property type="entry name" value="Mg_chelatse_chII-like_cat_dom"/>
</dbReference>
<dbReference type="InterPro" id="IPR025158">
    <property type="entry name" value="Mg_chelat-rel_C"/>
</dbReference>
<dbReference type="Pfam" id="PF13541">
    <property type="entry name" value="ChlI"/>
    <property type="match status" value="1"/>
</dbReference>
<dbReference type="NCBIfam" id="TIGR00368">
    <property type="entry name" value="YifB family Mg chelatase-like AAA ATPase"/>
    <property type="match status" value="1"/>
</dbReference>
<comment type="similarity">
    <text evidence="1">Belongs to the Mg-chelatase subunits D/I family. ComM subfamily.</text>
</comment>
<sequence>MSTSTVFTAAVRGIGVEFICVEADISNGLPVFHMVGYLSSEVKEAAERVRTAIKNTGLEYPPKRTVVNLSPATIKKKGASFDLPIAVAILTALGKIPKKTIKDKLFIGELGLDGRLLKVPGILPIVIEAKEMQVKTCIMPKENAAEGSLAGGIEIIGAESLKEVCMYLNGESIFSTSLCSGGNRKKHQMKETLDFADMQGQEAVERAAEIAVSGGHNFLLVGPPGSGKSMTAKRMATILPPMSLEESMEVTKIYSIAGLVDTKRPLIEKRPFRSVHHTATKAALTGGGLVPSPGEISLAHSGVLFLDELPEFRKTVLEVLRQPLEEKKIEINRVHGNYTFPANFILVAAMNPCPCGCYPDMERCVCSPVQIQNYLRKISQPFLDRIDICVEAPRVTYEELTTKKKTESSADIRERIVRTRRIQKNRFLESGMEIYTNSMMGIKETETFCLLDNEGKNILQQAFETMKLTARSYHKILKVARTIADMDESENIHAKHLREAIGYRTLDKKYWGR</sequence>
<dbReference type="SUPFAM" id="SSF54211">
    <property type="entry name" value="Ribosomal protein S5 domain 2-like"/>
    <property type="match status" value="1"/>
</dbReference>
<dbReference type="Pfam" id="PF01078">
    <property type="entry name" value="Mg_chelatase"/>
    <property type="match status" value="1"/>
</dbReference>
<organism evidence="3 4">
    <name type="scientific">Mediterraneibacter hominis</name>
    <dbReference type="NCBI Taxonomy" id="2763054"/>
    <lineage>
        <taxon>Bacteria</taxon>
        <taxon>Bacillati</taxon>
        <taxon>Bacillota</taxon>
        <taxon>Clostridia</taxon>
        <taxon>Lachnospirales</taxon>
        <taxon>Lachnospiraceae</taxon>
        <taxon>Mediterraneibacter</taxon>
    </lineage>
</organism>
<evidence type="ECO:0000313" key="3">
    <source>
        <dbReference type="EMBL" id="MBC5690245.1"/>
    </source>
</evidence>
<dbReference type="Pfam" id="PF13335">
    <property type="entry name" value="Mg_chelatase_C"/>
    <property type="match status" value="1"/>
</dbReference>
<evidence type="ECO:0000259" key="2">
    <source>
        <dbReference type="SMART" id="SM00382"/>
    </source>
</evidence>
<evidence type="ECO:0000313" key="4">
    <source>
        <dbReference type="Proteomes" id="UP000652477"/>
    </source>
</evidence>
<dbReference type="Proteomes" id="UP000652477">
    <property type="component" value="Unassembled WGS sequence"/>
</dbReference>
<dbReference type="PANTHER" id="PTHR32039:SF7">
    <property type="entry name" value="COMPETENCE PROTEIN COMM"/>
    <property type="match status" value="1"/>
</dbReference>
<comment type="caution">
    <text evidence="3">The sequence shown here is derived from an EMBL/GenBank/DDBJ whole genome shotgun (WGS) entry which is preliminary data.</text>
</comment>
<dbReference type="EMBL" id="JACOPF010000004">
    <property type="protein sequence ID" value="MBC5690245.1"/>
    <property type="molecule type" value="Genomic_DNA"/>
</dbReference>
<dbReference type="InterPro" id="IPR014721">
    <property type="entry name" value="Ribsml_uS5_D2-typ_fold_subgr"/>
</dbReference>
<dbReference type="PANTHER" id="PTHR32039">
    <property type="entry name" value="MAGNESIUM-CHELATASE SUBUNIT CHLI"/>
    <property type="match status" value="1"/>
</dbReference>
<reference evidence="3" key="1">
    <citation type="submission" date="2020-08" db="EMBL/GenBank/DDBJ databases">
        <title>Genome public.</title>
        <authorList>
            <person name="Liu C."/>
            <person name="Sun Q."/>
        </authorList>
    </citation>
    <scope>NUCLEOTIDE SEQUENCE</scope>
    <source>
        <strain evidence="3">NSJ-55</strain>
    </source>
</reference>
<dbReference type="InterPro" id="IPR027417">
    <property type="entry name" value="P-loop_NTPase"/>
</dbReference>